<reference evidence="2 3" key="1">
    <citation type="submission" date="2018-06" db="EMBL/GenBank/DDBJ databases">
        <title>Genomic insight into two independent archaeal endosymbiosis events.</title>
        <authorList>
            <person name="Lind A.E."/>
            <person name="Lewis W.H."/>
            <person name="Spang A."/>
            <person name="Guy L."/>
            <person name="Embley M.T."/>
            <person name="Ettema T.J.G."/>
        </authorList>
    </citation>
    <scope>NUCLEOTIDE SEQUENCE [LARGE SCALE GENOMIC DNA]</scope>
    <source>
        <strain evidence="2">NOE</strain>
    </source>
</reference>
<dbReference type="InterPro" id="IPR015867">
    <property type="entry name" value="N-reg_PII/ATP_PRibTrfase_C"/>
</dbReference>
<dbReference type="Pfam" id="PF03091">
    <property type="entry name" value="CutA1"/>
    <property type="match status" value="1"/>
</dbReference>
<organism evidence="2 3">
    <name type="scientific">Candidatus Methanobinarius endosymbioticus</name>
    <dbReference type="NCBI Taxonomy" id="2006182"/>
    <lineage>
        <taxon>Archaea</taxon>
        <taxon>Methanobacteriati</taxon>
        <taxon>Methanobacteriota</taxon>
        <taxon>Methanomada group</taxon>
        <taxon>Methanobacteria</taxon>
        <taxon>Methanobacteriales</taxon>
        <taxon>Methanobacteriaceae</taxon>
        <taxon>Candidatus Methanobinarius</taxon>
    </lineage>
</organism>
<protein>
    <submittedName>
        <fullName evidence="2">Divalent-cation tolerance protein CutA</fullName>
    </submittedName>
</protein>
<evidence type="ECO:0000313" key="3">
    <source>
        <dbReference type="Proteomes" id="UP000253099"/>
    </source>
</evidence>
<gene>
    <name evidence="2" type="primary">cutA</name>
    <name evidence="2" type="ORF">ALNOE001_12650</name>
</gene>
<dbReference type="Proteomes" id="UP000253099">
    <property type="component" value="Unassembled WGS sequence"/>
</dbReference>
<dbReference type="InterPro" id="IPR004323">
    <property type="entry name" value="Ion_tolerance_CutA"/>
</dbReference>
<dbReference type="Gene3D" id="3.30.70.120">
    <property type="match status" value="1"/>
</dbReference>
<dbReference type="InterPro" id="IPR011322">
    <property type="entry name" value="N-reg_PII-like_a/b"/>
</dbReference>
<proteinExistence type="inferred from homology"/>
<sequence>MVIIMNLIYVTISNEEESLYIGEKIVKKRLTACANIISDMKSIYWWEGNLEKDNEPILILKTIDENLGAVMAKIKEIHSYDNLCII</sequence>
<dbReference type="AlphaFoldDB" id="A0A366MAZ0"/>
<dbReference type="SUPFAM" id="SSF54913">
    <property type="entry name" value="GlnB-like"/>
    <property type="match status" value="1"/>
</dbReference>
<name>A0A366MAZ0_9EURY</name>
<dbReference type="PANTHER" id="PTHR23419:SF8">
    <property type="entry name" value="FI09726P"/>
    <property type="match status" value="1"/>
</dbReference>
<dbReference type="PANTHER" id="PTHR23419">
    <property type="entry name" value="DIVALENT CATION TOLERANCE CUTA-RELATED"/>
    <property type="match status" value="1"/>
</dbReference>
<keyword evidence="3" id="KW-1185">Reference proteome</keyword>
<comment type="caution">
    <text evidence="2">The sequence shown here is derived from an EMBL/GenBank/DDBJ whole genome shotgun (WGS) entry which is preliminary data.</text>
</comment>
<dbReference type="GO" id="GO:0005507">
    <property type="term" value="F:copper ion binding"/>
    <property type="evidence" value="ECO:0007669"/>
    <property type="project" value="TreeGrafter"/>
</dbReference>
<comment type="similarity">
    <text evidence="1">Belongs to the CutA family.</text>
</comment>
<accession>A0A366MAZ0</accession>
<evidence type="ECO:0000256" key="1">
    <source>
        <dbReference type="ARBA" id="ARBA00010169"/>
    </source>
</evidence>
<evidence type="ECO:0000313" key="2">
    <source>
        <dbReference type="EMBL" id="RBQ22993.1"/>
    </source>
</evidence>
<dbReference type="EMBL" id="NIZT01000030">
    <property type="protein sequence ID" value="RBQ22993.1"/>
    <property type="molecule type" value="Genomic_DNA"/>
</dbReference>
<dbReference type="GO" id="GO:0010038">
    <property type="term" value="P:response to metal ion"/>
    <property type="evidence" value="ECO:0007669"/>
    <property type="project" value="InterPro"/>
</dbReference>